<evidence type="ECO:0000256" key="1">
    <source>
        <dbReference type="ARBA" id="ARBA00006484"/>
    </source>
</evidence>
<evidence type="ECO:0000256" key="3">
    <source>
        <dbReference type="ARBA" id="ARBA00023002"/>
    </source>
</evidence>
<sequence length="296" mass="31554">MATTDQLHVANLFSMKDAVCLVTGGGTGIGLMASQALAANGAKVYITSRRKHVLDNAANTHDPKSQEDSSLNGEIIPIGPCDVTSKTDLENLVAEIEAKESHLTLLVAAAGIAGPKGFPDTSDATQLKANLWSEKVDDWNQTYNADVTSVFFSTVAFLPLLQRGVQRGHAASVIVISSMSGMMRHSQAHFSYNAAKAATAHLSRMMSREFAKTGVRVNSIAPGYFPSEMTMKESDERNKAEMPDEKVKDKGHEVPAGRSGTDEEMAMGVMFLARCGYVNGEVVKLDGGVMNEVGGG</sequence>
<dbReference type="InterPro" id="IPR002347">
    <property type="entry name" value="SDR_fam"/>
</dbReference>
<dbReference type="GeneID" id="19971467"/>
<protein>
    <submittedName>
        <fullName evidence="5">Uncharacterized protein</fullName>
    </submittedName>
</protein>
<evidence type="ECO:0000256" key="2">
    <source>
        <dbReference type="ARBA" id="ARBA00022857"/>
    </source>
</evidence>
<dbReference type="PANTHER" id="PTHR43618">
    <property type="entry name" value="7-ALPHA-HYDROXYSTEROID DEHYDROGENASE"/>
    <property type="match status" value="1"/>
</dbReference>
<keyword evidence="2" id="KW-0521">NADP</keyword>
<evidence type="ECO:0000313" key="6">
    <source>
        <dbReference type="Proteomes" id="UP000030752"/>
    </source>
</evidence>
<proteinExistence type="inferred from homology"/>
<dbReference type="EMBL" id="KB822719">
    <property type="protein sequence ID" value="ETN42187.1"/>
    <property type="molecule type" value="Genomic_DNA"/>
</dbReference>
<dbReference type="HOGENOM" id="CLU_010194_12_1_1"/>
<dbReference type="GO" id="GO:0016491">
    <property type="term" value="F:oxidoreductase activity"/>
    <property type="evidence" value="ECO:0007669"/>
    <property type="project" value="UniProtKB-KW"/>
</dbReference>
<dbReference type="OrthoDB" id="2962696at2759"/>
<dbReference type="RefSeq" id="XP_008716696.1">
    <property type="nucleotide sequence ID" value="XM_008718474.1"/>
</dbReference>
<dbReference type="eggNOG" id="KOG0725">
    <property type="taxonomic scope" value="Eukaryota"/>
</dbReference>
<organism evidence="5 6">
    <name type="scientific">Cyphellophora europaea (strain CBS 101466)</name>
    <name type="common">Phialophora europaea</name>
    <dbReference type="NCBI Taxonomy" id="1220924"/>
    <lineage>
        <taxon>Eukaryota</taxon>
        <taxon>Fungi</taxon>
        <taxon>Dikarya</taxon>
        <taxon>Ascomycota</taxon>
        <taxon>Pezizomycotina</taxon>
        <taxon>Eurotiomycetes</taxon>
        <taxon>Chaetothyriomycetidae</taxon>
        <taxon>Chaetothyriales</taxon>
        <taxon>Cyphellophoraceae</taxon>
        <taxon>Cyphellophora</taxon>
    </lineage>
</organism>
<dbReference type="SUPFAM" id="SSF51735">
    <property type="entry name" value="NAD(P)-binding Rossmann-fold domains"/>
    <property type="match status" value="1"/>
</dbReference>
<dbReference type="PANTHER" id="PTHR43618:SF1">
    <property type="entry name" value="SHORT CHAIN DEHYDROGENASE_REDUCTASE"/>
    <property type="match status" value="1"/>
</dbReference>
<dbReference type="InterPro" id="IPR036291">
    <property type="entry name" value="NAD(P)-bd_dom_sf"/>
</dbReference>
<dbReference type="InParanoid" id="W2S0H7"/>
<evidence type="ECO:0000313" key="5">
    <source>
        <dbReference type="EMBL" id="ETN42187.1"/>
    </source>
</evidence>
<dbReference type="STRING" id="1220924.W2S0H7"/>
<dbReference type="Proteomes" id="UP000030752">
    <property type="component" value="Unassembled WGS sequence"/>
</dbReference>
<dbReference type="VEuPathDB" id="FungiDB:HMPREF1541_04128"/>
<dbReference type="AlphaFoldDB" id="W2S0H7"/>
<reference evidence="5 6" key="1">
    <citation type="submission" date="2013-03" db="EMBL/GenBank/DDBJ databases">
        <title>The Genome Sequence of Phialophora europaea CBS 101466.</title>
        <authorList>
            <consortium name="The Broad Institute Genomics Platform"/>
            <person name="Cuomo C."/>
            <person name="de Hoog S."/>
            <person name="Gorbushina A."/>
            <person name="Walker B."/>
            <person name="Young S.K."/>
            <person name="Zeng Q."/>
            <person name="Gargeya S."/>
            <person name="Fitzgerald M."/>
            <person name="Haas B."/>
            <person name="Abouelleil A."/>
            <person name="Allen A.W."/>
            <person name="Alvarado L."/>
            <person name="Arachchi H.M."/>
            <person name="Berlin A.M."/>
            <person name="Chapman S.B."/>
            <person name="Gainer-Dewar J."/>
            <person name="Goldberg J."/>
            <person name="Griggs A."/>
            <person name="Gujja S."/>
            <person name="Hansen M."/>
            <person name="Howarth C."/>
            <person name="Imamovic A."/>
            <person name="Ireland A."/>
            <person name="Larimer J."/>
            <person name="McCowan C."/>
            <person name="Murphy C."/>
            <person name="Pearson M."/>
            <person name="Poon T.W."/>
            <person name="Priest M."/>
            <person name="Roberts A."/>
            <person name="Saif S."/>
            <person name="Shea T."/>
            <person name="Sisk P."/>
            <person name="Sykes S."/>
            <person name="Wortman J."/>
            <person name="Nusbaum C."/>
            <person name="Birren B."/>
        </authorList>
    </citation>
    <scope>NUCLEOTIDE SEQUENCE [LARGE SCALE GENOMIC DNA]</scope>
    <source>
        <strain evidence="5 6">CBS 101466</strain>
    </source>
</reference>
<feature type="compositionally biased region" description="Basic and acidic residues" evidence="4">
    <location>
        <begin position="230"/>
        <end position="255"/>
    </location>
</feature>
<dbReference type="InterPro" id="IPR052178">
    <property type="entry name" value="Sec_Metab_Biosynth_SDR"/>
</dbReference>
<keyword evidence="3" id="KW-0560">Oxidoreductase</keyword>
<dbReference type="PRINTS" id="PR00081">
    <property type="entry name" value="GDHRDH"/>
</dbReference>
<dbReference type="Pfam" id="PF00106">
    <property type="entry name" value="adh_short"/>
    <property type="match status" value="1"/>
</dbReference>
<evidence type="ECO:0000256" key="4">
    <source>
        <dbReference type="SAM" id="MobiDB-lite"/>
    </source>
</evidence>
<comment type="similarity">
    <text evidence="1">Belongs to the short-chain dehydrogenases/reductases (SDR) family.</text>
</comment>
<accession>W2S0H7</accession>
<name>W2S0H7_CYPE1</name>
<gene>
    <name evidence="5" type="ORF">HMPREF1541_04128</name>
</gene>
<dbReference type="Gene3D" id="3.40.50.720">
    <property type="entry name" value="NAD(P)-binding Rossmann-like Domain"/>
    <property type="match status" value="1"/>
</dbReference>
<feature type="region of interest" description="Disordered" evidence="4">
    <location>
        <begin position="230"/>
        <end position="260"/>
    </location>
</feature>
<keyword evidence="6" id="KW-1185">Reference proteome</keyword>